<organism evidence="1 2">
    <name type="scientific">Edaphobacter aggregans</name>
    <dbReference type="NCBI Taxonomy" id="570835"/>
    <lineage>
        <taxon>Bacteria</taxon>
        <taxon>Pseudomonadati</taxon>
        <taxon>Acidobacteriota</taxon>
        <taxon>Terriglobia</taxon>
        <taxon>Terriglobales</taxon>
        <taxon>Acidobacteriaceae</taxon>
        <taxon>Edaphobacter</taxon>
    </lineage>
</organism>
<protein>
    <recommendedName>
        <fullName evidence="3">Ligand-binding SRPBCC domain-containing protein</fullName>
    </recommendedName>
</protein>
<dbReference type="Gene3D" id="3.30.530.20">
    <property type="match status" value="1"/>
</dbReference>
<dbReference type="EMBL" id="RSDW01000001">
    <property type="protein sequence ID" value="RSL17072.1"/>
    <property type="molecule type" value="Genomic_DNA"/>
</dbReference>
<reference evidence="1 2" key="1">
    <citation type="submission" date="2018-12" db="EMBL/GenBank/DDBJ databases">
        <title>Sequencing of bacterial isolates from soil warming experiment in Harvard Forest, Massachusetts, USA.</title>
        <authorList>
            <person name="Deangelis K."/>
        </authorList>
    </citation>
    <scope>NUCLEOTIDE SEQUENCE [LARGE SCALE GENOMIC DNA]</scope>
    <source>
        <strain evidence="1 2">EB153</strain>
    </source>
</reference>
<dbReference type="Proteomes" id="UP000269669">
    <property type="component" value="Unassembled WGS sequence"/>
</dbReference>
<dbReference type="OrthoDB" id="9801773at2"/>
<dbReference type="SUPFAM" id="SSF55961">
    <property type="entry name" value="Bet v1-like"/>
    <property type="match status" value="1"/>
</dbReference>
<evidence type="ECO:0000313" key="2">
    <source>
        <dbReference type="Proteomes" id="UP000269669"/>
    </source>
</evidence>
<dbReference type="RefSeq" id="WP_125485603.1">
    <property type="nucleotide sequence ID" value="NZ_RSDW01000001.1"/>
</dbReference>
<gene>
    <name evidence="1" type="ORF">EDE15_2600</name>
</gene>
<evidence type="ECO:0000313" key="1">
    <source>
        <dbReference type="EMBL" id="RSL17072.1"/>
    </source>
</evidence>
<dbReference type="AlphaFoldDB" id="A0A3R9NXM4"/>
<accession>A0A3R9NXM4</accession>
<dbReference type="CDD" id="cd07820">
    <property type="entry name" value="SRPBCC_3"/>
    <property type="match status" value="1"/>
</dbReference>
<comment type="caution">
    <text evidence="1">The sequence shown here is derived from an EMBL/GenBank/DDBJ whole genome shotgun (WGS) entry which is preliminary data.</text>
</comment>
<sequence length="158" mass="18381">MQTIRLETRIAAPALRCFLLSLDMDLHMDTTAQTRERAIAGVTQGQIRLGESVTWEGRHFGLRLRHASKIVCYEPPTFFCDEMTKGMFKSFRHEHHFHEANGETAMRDVLEFASPFGWVGQATERLVLRGYLYAFLAERNAMIKQVAESNRWRQYLKE</sequence>
<dbReference type="InterPro" id="IPR023393">
    <property type="entry name" value="START-like_dom_sf"/>
</dbReference>
<keyword evidence="2" id="KW-1185">Reference proteome</keyword>
<evidence type="ECO:0008006" key="3">
    <source>
        <dbReference type="Google" id="ProtNLM"/>
    </source>
</evidence>
<name>A0A3R9NXM4_9BACT</name>
<proteinExistence type="predicted"/>